<keyword evidence="2" id="KW-0812">Transmembrane</keyword>
<proteinExistence type="predicted"/>
<evidence type="ECO:0000256" key="2">
    <source>
        <dbReference type="SAM" id="Phobius"/>
    </source>
</evidence>
<evidence type="ECO:0000313" key="3">
    <source>
        <dbReference type="EMBL" id="MFC5972558.1"/>
    </source>
</evidence>
<keyword evidence="2" id="KW-1133">Transmembrane helix</keyword>
<reference evidence="3 4" key="1">
    <citation type="journal article" date="2019" name="Int. J. Syst. Evol. Microbiol.">
        <title>The Global Catalogue of Microorganisms (GCM) 10K type strain sequencing project: providing services to taxonomists for standard genome sequencing and annotation.</title>
        <authorList>
            <consortium name="The Broad Institute Genomics Platform"/>
            <consortium name="The Broad Institute Genome Sequencing Center for Infectious Disease"/>
            <person name="Wu L."/>
            <person name="Ma J."/>
        </authorList>
    </citation>
    <scope>NUCLEOTIDE SEQUENCE [LARGE SCALE GENOMIC DNA]</scope>
    <source>
        <strain evidence="3 4">CGMCC 1.12543</strain>
    </source>
</reference>
<sequence length="58" mass="6490">MVPLQAVGTLFVAVFLALAVLAPLVLYSLVRSEHDGRTTMSREEGERAARRDSRDDFR</sequence>
<gene>
    <name evidence="3" type="ORF">ACFPYI_14555</name>
</gene>
<name>A0ABD5RPY1_9EURY</name>
<evidence type="ECO:0000256" key="1">
    <source>
        <dbReference type="SAM" id="MobiDB-lite"/>
    </source>
</evidence>
<keyword evidence="4" id="KW-1185">Reference proteome</keyword>
<dbReference type="InterPro" id="IPR058456">
    <property type="entry name" value="DUF8143"/>
</dbReference>
<accession>A0ABD5RPY1</accession>
<comment type="caution">
    <text evidence="3">The sequence shown here is derived from an EMBL/GenBank/DDBJ whole genome shotgun (WGS) entry which is preliminary data.</text>
</comment>
<evidence type="ECO:0000313" key="4">
    <source>
        <dbReference type="Proteomes" id="UP001596099"/>
    </source>
</evidence>
<feature type="transmembrane region" description="Helical" evidence="2">
    <location>
        <begin position="6"/>
        <end position="30"/>
    </location>
</feature>
<protein>
    <submittedName>
        <fullName evidence="3">Uncharacterized protein</fullName>
    </submittedName>
</protein>
<feature type="region of interest" description="Disordered" evidence="1">
    <location>
        <begin position="35"/>
        <end position="58"/>
    </location>
</feature>
<dbReference type="RefSeq" id="WP_247416042.1">
    <property type="nucleotide sequence ID" value="NZ_JALLGW010000001.1"/>
</dbReference>
<dbReference type="AlphaFoldDB" id="A0ABD5RPY1"/>
<dbReference type="Proteomes" id="UP001596099">
    <property type="component" value="Unassembled WGS sequence"/>
</dbReference>
<keyword evidence="2" id="KW-0472">Membrane</keyword>
<dbReference type="Pfam" id="PF26467">
    <property type="entry name" value="DUF8143"/>
    <property type="match status" value="1"/>
</dbReference>
<dbReference type="EMBL" id="JBHSQH010000001">
    <property type="protein sequence ID" value="MFC5972558.1"/>
    <property type="molecule type" value="Genomic_DNA"/>
</dbReference>
<organism evidence="3 4">
    <name type="scientific">Halomarina salina</name>
    <dbReference type="NCBI Taxonomy" id="1872699"/>
    <lineage>
        <taxon>Archaea</taxon>
        <taxon>Methanobacteriati</taxon>
        <taxon>Methanobacteriota</taxon>
        <taxon>Stenosarchaea group</taxon>
        <taxon>Halobacteria</taxon>
        <taxon>Halobacteriales</taxon>
        <taxon>Natronomonadaceae</taxon>
        <taxon>Halomarina</taxon>
    </lineage>
</organism>